<evidence type="ECO:0000313" key="1">
    <source>
        <dbReference type="EMBL" id="RKV31589.1"/>
    </source>
</evidence>
<organism evidence="1 2">
    <name type="scientific">Helicobacter pylori</name>
    <name type="common">Campylobacter pylori</name>
    <dbReference type="NCBI Taxonomy" id="210"/>
    <lineage>
        <taxon>Bacteria</taxon>
        <taxon>Pseudomonadati</taxon>
        <taxon>Campylobacterota</taxon>
        <taxon>Epsilonproteobacteria</taxon>
        <taxon>Campylobacterales</taxon>
        <taxon>Helicobacteraceae</taxon>
        <taxon>Helicobacter</taxon>
    </lineage>
</organism>
<dbReference type="Proteomes" id="UP000267086">
    <property type="component" value="Unassembled WGS sequence"/>
</dbReference>
<dbReference type="EMBL" id="QEGO01000005">
    <property type="protein sequence ID" value="RKV31589.1"/>
    <property type="molecule type" value="Genomic_DNA"/>
</dbReference>
<accession>A0A438WKF7</accession>
<dbReference type="AlphaFoldDB" id="A0A438WKF7"/>
<name>A0A438WKF7_HELPX</name>
<reference evidence="1 2" key="1">
    <citation type="submission" date="2018-04" db="EMBL/GenBank/DDBJ databases">
        <title>Complete genome sequences of Helicobacter pylori.</title>
        <authorList>
            <person name="Palau M."/>
            <person name="Minana-Galbis D."/>
        </authorList>
    </citation>
    <scope>NUCLEOTIDE SEQUENCE [LARGE SCALE GENOMIC DNA]</scope>
    <source>
        <strain evidence="1 2">B712A</strain>
    </source>
</reference>
<evidence type="ECO:0000313" key="2">
    <source>
        <dbReference type="Proteomes" id="UP000267086"/>
    </source>
</evidence>
<protein>
    <submittedName>
        <fullName evidence="1">Uncharacterized protein</fullName>
    </submittedName>
</protein>
<sequence length="86" mass="9768">MGLKRSENTSMRVFLPNKGLITKDLTTSQAKAWGDSQFLYYNTLCHAACSYATDDKSRIIKDERFSNEFEMLRGVGFVYGGLIRGF</sequence>
<proteinExistence type="predicted"/>
<comment type="caution">
    <text evidence="1">The sequence shown here is derived from an EMBL/GenBank/DDBJ whole genome shotgun (WGS) entry which is preliminary data.</text>
</comment>
<gene>
    <name evidence="1" type="ORF">DD751_02985</name>
</gene>